<proteinExistence type="predicted"/>
<sequence length="87" mass="9221">MAVHQRLIAPCDDANLVLPEILVATESRPGNGKSPSAGWPAEGSGVPWLRFRGWPMRPSALCTGKGVTGKGVKGLVEAWSELRGRAN</sequence>
<accession>A0AAC8Q4Q2</accession>
<dbReference type="EMBL" id="CP011509">
    <property type="protein sequence ID" value="AKJ00832.1"/>
    <property type="molecule type" value="Genomic_DNA"/>
</dbReference>
<gene>
    <name evidence="1" type="ORF">AA314_02458</name>
</gene>
<dbReference type="Proteomes" id="UP000035579">
    <property type="component" value="Chromosome"/>
</dbReference>
<dbReference type="AlphaFoldDB" id="A0AAC8Q4Q2"/>
<dbReference type="KEGG" id="age:AA314_02458"/>
<organism evidence="1 2">
    <name type="scientific">Archangium gephyra</name>
    <dbReference type="NCBI Taxonomy" id="48"/>
    <lineage>
        <taxon>Bacteria</taxon>
        <taxon>Pseudomonadati</taxon>
        <taxon>Myxococcota</taxon>
        <taxon>Myxococcia</taxon>
        <taxon>Myxococcales</taxon>
        <taxon>Cystobacterineae</taxon>
        <taxon>Archangiaceae</taxon>
        <taxon>Archangium</taxon>
    </lineage>
</organism>
<reference evidence="1 2" key="1">
    <citation type="submission" date="2015-05" db="EMBL/GenBank/DDBJ databases">
        <title>Genome assembly of Archangium gephyra DSM 2261.</title>
        <authorList>
            <person name="Sharma G."/>
            <person name="Subramanian S."/>
        </authorList>
    </citation>
    <scope>NUCLEOTIDE SEQUENCE [LARGE SCALE GENOMIC DNA]</scope>
    <source>
        <strain evidence="1 2">DSM 2261</strain>
    </source>
</reference>
<name>A0AAC8Q4Q2_9BACT</name>
<evidence type="ECO:0000313" key="2">
    <source>
        <dbReference type="Proteomes" id="UP000035579"/>
    </source>
</evidence>
<evidence type="ECO:0000313" key="1">
    <source>
        <dbReference type="EMBL" id="AKJ00832.1"/>
    </source>
</evidence>
<protein>
    <submittedName>
        <fullName evidence="1">Uncharacterized protein</fullName>
    </submittedName>
</protein>